<dbReference type="GO" id="GO:0016747">
    <property type="term" value="F:acyltransferase activity, transferring groups other than amino-acyl groups"/>
    <property type="evidence" value="ECO:0007669"/>
    <property type="project" value="InterPro"/>
</dbReference>
<feature type="domain" description="N-acetyltransferase" evidence="3">
    <location>
        <begin position="13"/>
        <end position="167"/>
    </location>
</feature>
<dbReference type="Gene3D" id="3.40.630.30">
    <property type="match status" value="1"/>
</dbReference>
<dbReference type="PROSITE" id="PS51186">
    <property type="entry name" value="GNAT"/>
    <property type="match status" value="1"/>
</dbReference>
<keyword evidence="4" id="KW-0689">Ribosomal protein</keyword>
<dbReference type="Proteomes" id="UP000295388">
    <property type="component" value="Unassembled WGS sequence"/>
</dbReference>
<keyword evidence="4" id="KW-0687">Ribonucleoprotein</keyword>
<reference evidence="4 5" key="1">
    <citation type="submission" date="2019-03" db="EMBL/GenBank/DDBJ databases">
        <title>Genomic Encyclopedia of Type Strains, Phase III (KMG-III): the genomes of soil and plant-associated and newly described type strains.</title>
        <authorList>
            <person name="Whitman W."/>
        </authorList>
    </citation>
    <scope>NUCLEOTIDE SEQUENCE [LARGE SCALE GENOMIC DNA]</scope>
    <source>
        <strain evidence="4 5">VKM Ac-2527</strain>
    </source>
</reference>
<dbReference type="SUPFAM" id="SSF55729">
    <property type="entry name" value="Acyl-CoA N-acyltransferases (Nat)"/>
    <property type="match status" value="1"/>
</dbReference>
<proteinExistence type="predicted"/>
<gene>
    <name evidence="4" type="ORF">EV643_104237</name>
</gene>
<dbReference type="InterPro" id="IPR000182">
    <property type="entry name" value="GNAT_dom"/>
</dbReference>
<accession>A0A4R6KI30</accession>
<dbReference type="AlphaFoldDB" id="A0A4R6KI30"/>
<evidence type="ECO:0000256" key="2">
    <source>
        <dbReference type="ARBA" id="ARBA00023315"/>
    </source>
</evidence>
<evidence type="ECO:0000259" key="3">
    <source>
        <dbReference type="PROSITE" id="PS51186"/>
    </source>
</evidence>
<dbReference type="Pfam" id="PF00583">
    <property type="entry name" value="Acetyltransf_1"/>
    <property type="match status" value="1"/>
</dbReference>
<comment type="caution">
    <text evidence="4">The sequence shown here is derived from an EMBL/GenBank/DDBJ whole genome shotgun (WGS) entry which is preliminary data.</text>
</comment>
<keyword evidence="5" id="KW-1185">Reference proteome</keyword>
<evidence type="ECO:0000313" key="5">
    <source>
        <dbReference type="Proteomes" id="UP000295388"/>
    </source>
</evidence>
<evidence type="ECO:0000256" key="1">
    <source>
        <dbReference type="ARBA" id="ARBA00022679"/>
    </source>
</evidence>
<dbReference type="InterPro" id="IPR050832">
    <property type="entry name" value="Bact_Acetyltransf"/>
</dbReference>
<dbReference type="InterPro" id="IPR016181">
    <property type="entry name" value="Acyl_CoA_acyltransferase"/>
</dbReference>
<sequence>MQDLEGFSRARTSIFRLVADDWQTLKDLRLQALTESSESFLGDLLAEQDYDEKHWRQELSRNVWLMATFDTRKIGLAKLNHNVQPDDGMHLEALWVAPDNRRQKVGKLLVSALENIAAAMDAPQLKLWVFAENDLAREFYLQMGYMETLRKQPIKANGRIRLEEEYQKQL</sequence>
<dbReference type="PANTHER" id="PTHR43877">
    <property type="entry name" value="AMINOALKYLPHOSPHONATE N-ACETYLTRANSFERASE-RELATED-RELATED"/>
    <property type="match status" value="1"/>
</dbReference>
<organism evidence="4 5">
    <name type="scientific">Kribbella caucasensis</name>
    <dbReference type="NCBI Taxonomy" id="2512215"/>
    <lineage>
        <taxon>Bacteria</taxon>
        <taxon>Bacillati</taxon>
        <taxon>Actinomycetota</taxon>
        <taxon>Actinomycetes</taxon>
        <taxon>Propionibacteriales</taxon>
        <taxon>Kribbellaceae</taxon>
        <taxon>Kribbella</taxon>
    </lineage>
</organism>
<dbReference type="GO" id="GO:0005840">
    <property type="term" value="C:ribosome"/>
    <property type="evidence" value="ECO:0007669"/>
    <property type="project" value="UniProtKB-KW"/>
</dbReference>
<keyword evidence="1" id="KW-0808">Transferase</keyword>
<dbReference type="EMBL" id="SNWQ01000004">
    <property type="protein sequence ID" value="TDO50740.1"/>
    <property type="molecule type" value="Genomic_DNA"/>
</dbReference>
<name>A0A4R6KI30_9ACTN</name>
<evidence type="ECO:0000313" key="4">
    <source>
        <dbReference type="EMBL" id="TDO50740.1"/>
    </source>
</evidence>
<keyword evidence="2" id="KW-0012">Acyltransferase</keyword>
<protein>
    <submittedName>
        <fullName evidence="4">Ribosomal protein S18 acetylase RimI-like enzyme</fullName>
    </submittedName>
</protein>
<dbReference type="CDD" id="cd04301">
    <property type="entry name" value="NAT_SF"/>
    <property type="match status" value="1"/>
</dbReference>